<feature type="region of interest" description="Disordered" evidence="1">
    <location>
        <begin position="1"/>
        <end position="36"/>
    </location>
</feature>
<reference evidence="2 3" key="1">
    <citation type="submission" date="2020-02" db="EMBL/GenBank/DDBJ databases">
        <title>Identification and distribution of gene clusters putatively required for synthesis of sphingolipid metabolism inhibitors in phylogenetically diverse species of the filamentous fungus Fusarium.</title>
        <authorList>
            <person name="Kim H.-S."/>
            <person name="Busman M."/>
            <person name="Brown D.W."/>
            <person name="Divon H."/>
            <person name="Uhlig S."/>
            <person name="Proctor R.H."/>
        </authorList>
    </citation>
    <scope>NUCLEOTIDE SEQUENCE [LARGE SCALE GENOMIC DNA]</scope>
    <source>
        <strain evidence="2 3">NRRL 2903</strain>
    </source>
</reference>
<evidence type="ECO:0000256" key="1">
    <source>
        <dbReference type="SAM" id="MobiDB-lite"/>
    </source>
</evidence>
<accession>A0AAN5Z9P2</accession>
<sequence>MMPLDLSNRSPPICDLLGNNPKEDNELAGPQKPQTMEDRKTPLELETIRQILREKVSLTPRKLQWLSDHIRIMDNFDDAELETICEIRILSILVAKGTPFTALDEFLAKRKDYHTTVANGKKLRRMASLLGRFDPTPFNPQSWEMNYERLLGKKDTEWLAHVLPHPLHMLVGHGTIQAIAERNSRRLALAKKMGKTIDDLHWDPNDMMVTWHNIKSEVMLAIENRQIPKLIKTAVIPFDPSTNITVPPSNASRFLTLMNGDHILAKDWDPIRKALKAQIPLKLDIAAHTYALYHTLVKGVIEAGLPFWISEPSHKDPNYDAMNHAAHHAARMLVLFSKEDKQDALSTWPDLKDQVRQQDMEVWDAINGASWVLSKPNERHWRYTMWSLHEVYTSKTFLQQVSLLMTLLNYLGSSLMNGLEDSWTPPPETSAA</sequence>
<protein>
    <submittedName>
        <fullName evidence="2">Uncharacterized protein</fullName>
    </submittedName>
</protein>
<dbReference type="Proteomes" id="UP000537989">
    <property type="component" value="Unassembled WGS sequence"/>
</dbReference>
<evidence type="ECO:0000313" key="3">
    <source>
        <dbReference type="Proteomes" id="UP000537989"/>
    </source>
</evidence>
<organism evidence="2 3">
    <name type="scientific">Fusarium austroamericanum</name>
    <dbReference type="NCBI Taxonomy" id="282268"/>
    <lineage>
        <taxon>Eukaryota</taxon>
        <taxon>Fungi</taxon>
        <taxon>Dikarya</taxon>
        <taxon>Ascomycota</taxon>
        <taxon>Pezizomycotina</taxon>
        <taxon>Sordariomycetes</taxon>
        <taxon>Hypocreomycetidae</taxon>
        <taxon>Hypocreales</taxon>
        <taxon>Nectriaceae</taxon>
        <taxon>Fusarium</taxon>
    </lineage>
</organism>
<keyword evidence="3" id="KW-1185">Reference proteome</keyword>
<name>A0AAN5Z9P2_FUSAU</name>
<comment type="caution">
    <text evidence="2">The sequence shown here is derived from an EMBL/GenBank/DDBJ whole genome shotgun (WGS) entry which is preliminary data.</text>
</comment>
<proteinExistence type="predicted"/>
<dbReference type="EMBL" id="JAAMOD010000164">
    <property type="protein sequence ID" value="KAF5237086.1"/>
    <property type="molecule type" value="Genomic_DNA"/>
</dbReference>
<evidence type="ECO:0000313" key="2">
    <source>
        <dbReference type="EMBL" id="KAF5237086.1"/>
    </source>
</evidence>
<gene>
    <name evidence="2" type="ORF">FAUST_6226</name>
</gene>
<dbReference type="AlphaFoldDB" id="A0AAN5Z9P2"/>